<reference evidence="2 3" key="2">
    <citation type="journal article" date="2023" name="Plant Pathol.">
        <title>Dismantling and reorganizing Pseudomonas marginalis sensu#lato.</title>
        <authorList>
            <person name="Sawada H."/>
            <person name="Fujikawa T."/>
            <person name="Satou M."/>
        </authorList>
    </citation>
    <scope>NUCLEOTIDE SEQUENCE [LARGE SCALE GENOMIC DNA]</scope>
    <source>
        <strain evidence="2 3">MAFF 302030</strain>
    </source>
</reference>
<keyword evidence="2" id="KW-0489">Methyltransferase</keyword>
<feature type="domain" description="Methyltransferase" evidence="1">
    <location>
        <begin position="59"/>
        <end position="155"/>
    </location>
</feature>
<dbReference type="Gene3D" id="3.40.50.150">
    <property type="entry name" value="Vaccinia Virus protein VP39"/>
    <property type="match status" value="1"/>
</dbReference>
<comment type="caution">
    <text evidence="2">The sequence shown here is derived from an EMBL/GenBank/DDBJ whole genome shotgun (WGS) entry which is preliminary data.</text>
</comment>
<reference evidence="2 3" key="1">
    <citation type="journal article" date="2022" name="Int. J. Syst. Evol. Microbiol.">
        <title>Pseudomonas aegrilactucae sp. nov. and Pseudomonas morbosilactucae sp. nov., pathogens causing bacterial rot of lettuce in Japan.</title>
        <authorList>
            <person name="Sawada H."/>
            <person name="Fujikawa T."/>
            <person name="Satou M."/>
        </authorList>
    </citation>
    <scope>NUCLEOTIDE SEQUENCE [LARGE SCALE GENOMIC DNA]</scope>
    <source>
        <strain evidence="2 3">MAFF 302030</strain>
    </source>
</reference>
<evidence type="ECO:0000313" key="3">
    <source>
        <dbReference type="Proteomes" id="UP001155059"/>
    </source>
</evidence>
<accession>A0A9X1YZ35</accession>
<sequence length="227" mass="25292">MSSQPPPSIELEFARRYDQAHARVCLQPHPVGLWPRLMLWRHEQLVRRALKHAGEPGLVLDLACGAGRFWPVLGEHGNRVVLAADHSQDMLNHALTHHSASLLKRIKTFQSSAFDIGLSANAVDCIFCMQLFQHLACAEQRLALLREFHRVSRDGVIVAVRIAGRCNGVSGRLNDPGSPSWPSQGQPLADKWQLEAEFKSAGFEVVNHQDFIPGCGVSRVYVLRKRG</sequence>
<dbReference type="GO" id="GO:0032259">
    <property type="term" value="P:methylation"/>
    <property type="evidence" value="ECO:0007669"/>
    <property type="project" value="UniProtKB-KW"/>
</dbReference>
<dbReference type="InterPro" id="IPR041698">
    <property type="entry name" value="Methyltransf_25"/>
</dbReference>
<organism evidence="2 3">
    <name type="scientific">Pseudomonas morbosilactucae</name>
    <dbReference type="NCBI Taxonomy" id="2938197"/>
    <lineage>
        <taxon>Bacteria</taxon>
        <taxon>Pseudomonadati</taxon>
        <taxon>Pseudomonadota</taxon>
        <taxon>Gammaproteobacteria</taxon>
        <taxon>Pseudomonadales</taxon>
        <taxon>Pseudomonadaceae</taxon>
        <taxon>Pseudomonas</taxon>
    </lineage>
</organism>
<name>A0A9X1YZ35_9PSED</name>
<dbReference type="SUPFAM" id="SSF53335">
    <property type="entry name" value="S-adenosyl-L-methionine-dependent methyltransferases"/>
    <property type="match status" value="1"/>
</dbReference>
<dbReference type="EMBL" id="JALQCW010000060">
    <property type="protein sequence ID" value="MCK9800261.1"/>
    <property type="molecule type" value="Genomic_DNA"/>
</dbReference>
<evidence type="ECO:0000313" key="2">
    <source>
        <dbReference type="EMBL" id="MCK9800261.1"/>
    </source>
</evidence>
<proteinExistence type="predicted"/>
<dbReference type="RefSeq" id="WP_268266199.1">
    <property type="nucleotide sequence ID" value="NZ_JALQCW010000060.1"/>
</dbReference>
<dbReference type="Pfam" id="PF13649">
    <property type="entry name" value="Methyltransf_25"/>
    <property type="match status" value="1"/>
</dbReference>
<protein>
    <submittedName>
        <fullName evidence="2">Class I SAM-dependent methyltransferase</fullName>
    </submittedName>
</protein>
<gene>
    <name evidence="2" type="ORF">M1B34_21840</name>
</gene>
<evidence type="ECO:0000259" key="1">
    <source>
        <dbReference type="Pfam" id="PF13649"/>
    </source>
</evidence>
<dbReference type="Proteomes" id="UP001155059">
    <property type="component" value="Unassembled WGS sequence"/>
</dbReference>
<dbReference type="AlphaFoldDB" id="A0A9X1YZ35"/>
<keyword evidence="2" id="KW-0808">Transferase</keyword>
<dbReference type="CDD" id="cd02440">
    <property type="entry name" value="AdoMet_MTases"/>
    <property type="match status" value="1"/>
</dbReference>
<dbReference type="InterPro" id="IPR029063">
    <property type="entry name" value="SAM-dependent_MTases_sf"/>
</dbReference>
<dbReference type="GO" id="GO:0008168">
    <property type="term" value="F:methyltransferase activity"/>
    <property type="evidence" value="ECO:0007669"/>
    <property type="project" value="UniProtKB-KW"/>
</dbReference>